<dbReference type="CDD" id="cd01335">
    <property type="entry name" value="Radical_SAM"/>
    <property type="match status" value="1"/>
</dbReference>
<sequence>MPEKAKKFLNDLITEKAFLNFLEQRKEFLDGVVISGWEPTLQKDLYEFVKKIKDMWFLVKIDTNGRDPKLIRKMIDEKLIDYVAMDIKNPIKKYDRIVNAEFNKNDILETIAILLEGKIDYEFRTTVVKWVHSEQDIEDMARLVEWAKKYYLQNYQNKNILNDFFEWESFSLEELRTLKKIAEKHVEKCNIRS</sequence>
<dbReference type="PROSITE" id="PS51918">
    <property type="entry name" value="RADICAL_SAM"/>
    <property type="match status" value="1"/>
</dbReference>
<dbReference type="EMBL" id="AMFJ01021623">
    <property type="protein sequence ID" value="EKD66537.1"/>
    <property type="molecule type" value="Genomic_DNA"/>
</dbReference>
<feature type="domain" description="Radical SAM core" evidence="5">
    <location>
        <begin position="1"/>
        <end position="188"/>
    </location>
</feature>
<dbReference type="GO" id="GO:0046872">
    <property type="term" value="F:metal ion binding"/>
    <property type="evidence" value="ECO:0007669"/>
    <property type="project" value="UniProtKB-KW"/>
</dbReference>
<proteinExistence type="predicted"/>
<comment type="caution">
    <text evidence="6">The sequence shown here is derived from an EMBL/GenBank/DDBJ whole genome shotgun (WGS) entry which is preliminary data.</text>
</comment>
<dbReference type="InterPro" id="IPR058240">
    <property type="entry name" value="rSAM_sf"/>
</dbReference>
<keyword evidence="1" id="KW-0949">S-adenosyl-L-methionine</keyword>
<evidence type="ECO:0000259" key="5">
    <source>
        <dbReference type="PROSITE" id="PS51918"/>
    </source>
</evidence>
<keyword evidence="4" id="KW-0411">Iron-sulfur</keyword>
<dbReference type="NCBIfam" id="TIGR02495">
    <property type="entry name" value="NrdG2"/>
    <property type="match status" value="1"/>
</dbReference>
<dbReference type="InterPro" id="IPR013785">
    <property type="entry name" value="Aldolase_TIM"/>
</dbReference>
<reference evidence="6" key="1">
    <citation type="journal article" date="2012" name="Science">
        <title>Fermentation, hydrogen, and sulfur metabolism in multiple uncultivated bacterial phyla.</title>
        <authorList>
            <person name="Wrighton K.C."/>
            <person name="Thomas B.C."/>
            <person name="Sharon I."/>
            <person name="Miller C.S."/>
            <person name="Castelle C.J."/>
            <person name="VerBerkmoes N.C."/>
            <person name="Wilkins M.J."/>
            <person name="Hettich R.L."/>
            <person name="Lipton M.S."/>
            <person name="Williams K.H."/>
            <person name="Long P.E."/>
            <person name="Banfield J.F."/>
        </authorList>
    </citation>
    <scope>NUCLEOTIDE SEQUENCE [LARGE SCALE GENOMIC DNA]</scope>
</reference>
<gene>
    <name evidence="6" type="ORF">ACD_49C00037G0006</name>
</gene>
<dbReference type="GO" id="GO:0051536">
    <property type="term" value="F:iron-sulfur cluster binding"/>
    <property type="evidence" value="ECO:0007669"/>
    <property type="project" value="UniProtKB-KW"/>
</dbReference>
<protein>
    <recommendedName>
        <fullName evidence="5">Radical SAM core domain-containing protein</fullName>
    </recommendedName>
</protein>
<accession>K2AXR1</accession>
<organism evidence="6">
    <name type="scientific">uncultured bacterium</name>
    <name type="common">gcode 4</name>
    <dbReference type="NCBI Taxonomy" id="1234023"/>
    <lineage>
        <taxon>Bacteria</taxon>
        <taxon>environmental samples</taxon>
    </lineage>
</organism>
<dbReference type="InterPro" id="IPR007197">
    <property type="entry name" value="rSAM"/>
</dbReference>
<evidence type="ECO:0000256" key="3">
    <source>
        <dbReference type="ARBA" id="ARBA00023004"/>
    </source>
</evidence>
<evidence type="ECO:0000256" key="4">
    <source>
        <dbReference type="ARBA" id="ARBA00023014"/>
    </source>
</evidence>
<dbReference type="InterPro" id="IPR012840">
    <property type="entry name" value="NrdG2"/>
</dbReference>
<dbReference type="Pfam" id="PF04055">
    <property type="entry name" value="Radical_SAM"/>
    <property type="match status" value="1"/>
</dbReference>
<keyword evidence="3" id="KW-0408">Iron</keyword>
<dbReference type="PANTHER" id="PTHR11228:SF27">
    <property type="entry name" value="GLYCYL-RADICAL ENZYME ACTIVATING ENZYME MJ1227-RELATED"/>
    <property type="match status" value="1"/>
</dbReference>
<dbReference type="GO" id="GO:0003824">
    <property type="term" value="F:catalytic activity"/>
    <property type="evidence" value="ECO:0007669"/>
    <property type="project" value="InterPro"/>
</dbReference>
<dbReference type="PANTHER" id="PTHR11228">
    <property type="entry name" value="RADICAL SAM DOMAIN PROTEIN"/>
    <property type="match status" value="1"/>
</dbReference>
<name>K2AXR1_9BACT</name>
<dbReference type="AlphaFoldDB" id="K2AXR1"/>
<evidence type="ECO:0000256" key="1">
    <source>
        <dbReference type="ARBA" id="ARBA00022691"/>
    </source>
</evidence>
<dbReference type="SUPFAM" id="SSF102114">
    <property type="entry name" value="Radical SAM enzymes"/>
    <property type="match status" value="1"/>
</dbReference>
<evidence type="ECO:0000313" key="6">
    <source>
        <dbReference type="EMBL" id="EKD66537.1"/>
    </source>
</evidence>
<keyword evidence="2" id="KW-0479">Metal-binding</keyword>
<evidence type="ECO:0000256" key="2">
    <source>
        <dbReference type="ARBA" id="ARBA00022723"/>
    </source>
</evidence>
<dbReference type="InterPro" id="IPR050377">
    <property type="entry name" value="Radical_SAM_PqqE_MftC-like"/>
</dbReference>
<dbReference type="Gene3D" id="3.20.20.70">
    <property type="entry name" value="Aldolase class I"/>
    <property type="match status" value="1"/>
</dbReference>